<protein>
    <submittedName>
        <fullName evidence="2">HEAT repeat domain-containing protein</fullName>
    </submittedName>
</protein>
<dbReference type="WBParaSite" id="jg24644">
    <property type="protein sequence ID" value="jg24644"/>
    <property type="gene ID" value="jg24644"/>
</dbReference>
<organism evidence="1 2">
    <name type="scientific">Ditylenchus dipsaci</name>
    <dbReference type="NCBI Taxonomy" id="166011"/>
    <lineage>
        <taxon>Eukaryota</taxon>
        <taxon>Metazoa</taxon>
        <taxon>Ecdysozoa</taxon>
        <taxon>Nematoda</taxon>
        <taxon>Chromadorea</taxon>
        <taxon>Rhabditida</taxon>
        <taxon>Tylenchina</taxon>
        <taxon>Tylenchomorpha</taxon>
        <taxon>Sphaerularioidea</taxon>
        <taxon>Anguinidae</taxon>
        <taxon>Anguininae</taxon>
        <taxon>Ditylenchus</taxon>
    </lineage>
</organism>
<dbReference type="InterPro" id="IPR016024">
    <property type="entry name" value="ARM-type_fold"/>
</dbReference>
<dbReference type="SUPFAM" id="SSF48371">
    <property type="entry name" value="ARM repeat"/>
    <property type="match status" value="1"/>
</dbReference>
<keyword evidence="1" id="KW-1185">Reference proteome</keyword>
<dbReference type="AlphaFoldDB" id="A0A915DXY6"/>
<dbReference type="Proteomes" id="UP000887574">
    <property type="component" value="Unplaced"/>
</dbReference>
<name>A0A915DXY6_9BILA</name>
<dbReference type="Gene3D" id="1.25.10.10">
    <property type="entry name" value="Leucine-rich Repeat Variant"/>
    <property type="match status" value="1"/>
</dbReference>
<sequence>MAVEKYLKNTSNELANDLSACFMCLLEHDDELSRCGSCRALAFLKQENALKHLEYLAKQDNSAQVQSEARRAFKEIRRYYSSYQEITKI</sequence>
<dbReference type="InterPro" id="IPR011989">
    <property type="entry name" value="ARM-like"/>
</dbReference>
<evidence type="ECO:0000313" key="1">
    <source>
        <dbReference type="Proteomes" id="UP000887574"/>
    </source>
</evidence>
<accession>A0A915DXY6</accession>
<proteinExistence type="predicted"/>
<reference evidence="2" key="1">
    <citation type="submission" date="2022-11" db="UniProtKB">
        <authorList>
            <consortium name="WormBaseParasite"/>
        </authorList>
    </citation>
    <scope>IDENTIFICATION</scope>
</reference>
<evidence type="ECO:0000313" key="2">
    <source>
        <dbReference type="WBParaSite" id="jg24644"/>
    </source>
</evidence>